<dbReference type="EMBL" id="ML122261">
    <property type="protein sequence ID" value="RPD61783.1"/>
    <property type="molecule type" value="Genomic_DNA"/>
</dbReference>
<keyword evidence="2" id="KW-1185">Reference proteome</keyword>
<dbReference type="Proteomes" id="UP000313359">
    <property type="component" value="Unassembled WGS sequence"/>
</dbReference>
<organism evidence="1 2">
    <name type="scientific">Lentinus tigrinus ALCF2SS1-6</name>
    <dbReference type="NCBI Taxonomy" id="1328759"/>
    <lineage>
        <taxon>Eukaryota</taxon>
        <taxon>Fungi</taxon>
        <taxon>Dikarya</taxon>
        <taxon>Basidiomycota</taxon>
        <taxon>Agaricomycotina</taxon>
        <taxon>Agaricomycetes</taxon>
        <taxon>Polyporales</taxon>
        <taxon>Polyporaceae</taxon>
        <taxon>Lentinus</taxon>
    </lineage>
</organism>
<proteinExistence type="predicted"/>
<accession>A0A5C2SDC0</accession>
<reference evidence="1" key="1">
    <citation type="journal article" date="2018" name="Genome Biol. Evol.">
        <title>Genomics and development of Lentinus tigrinus, a white-rot wood-decaying mushroom with dimorphic fruiting bodies.</title>
        <authorList>
            <person name="Wu B."/>
            <person name="Xu Z."/>
            <person name="Knudson A."/>
            <person name="Carlson A."/>
            <person name="Chen N."/>
            <person name="Kovaka S."/>
            <person name="LaButti K."/>
            <person name="Lipzen A."/>
            <person name="Pennachio C."/>
            <person name="Riley R."/>
            <person name="Schakwitz W."/>
            <person name="Umezawa K."/>
            <person name="Ohm R.A."/>
            <person name="Grigoriev I.V."/>
            <person name="Nagy L.G."/>
            <person name="Gibbons J."/>
            <person name="Hibbett D."/>
        </authorList>
    </citation>
    <scope>NUCLEOTIDE SEQUENCE [LARGE SCALE GENOMIC DNA]</scope>
    <source>
        <strain evidence="1">ALCF2SS1-6</strain>
    </source>
</reference>
<evidence type="ECO:0000313" key="2">
    <source>
        <dbReference type="Proteomes" id="UP000313359"/>
    </source>
</evidence>
<evidence type="ECO:0000313" key="1">
    <source>
        <dbReference type="EMBL" id="RPD61783.1"/>
    </source>
</evidence>
<name>A0A5C2SDC0_9APHY</name>
<dbReference type="AlphaFoldDB" id="A0A5C2SDC0"/>
<protein>
    <submittedName>
        <fullName evidence="1">Uncharacterized protein</fullName>
    </submittedName>
</protein>
<sequence>MSAPECGVASANGLALFPAPAQPSFVSDPAPRLLLASCTTPVHSAGGVPSIAQDAGQIRQAGGNRAVDHPPTVSPMAEHATFLMSECRFCSWAVVRLCISWLSRPRPGCNTGFPPCSSSFRLAAMRDSDGSTAPPHYPALYPTSIPIHIFHRCSPRSLLKR</sequence>
<gene>
    <name evidence="1" type="ORF">L227DRAFT_60520</name>
</gene>